<gene>
    <name evidence="1" type="ORF">L3Q82_014942</name>
</gene>
<accession>A0ACB8VTG6</accession>
<protein>
    <submittedName>
        <fullName evidence="1">Uncharacterized protein</fullName>
    </submittedName>
</protein>
<proteinExistence type="predicted"/>
<dbReference type="EMBL" id="CM041548">
    <property type="protein sequence ID" value="KAI3358528.1"/>
    <property type="molecule type" value="Genomic_DNA"/>
</dbReference>
<comment type="caution">
    <text evidence="1">The sequence shown here is derived from an EMBL/GenBank/DDBJ whole genome shotgun (WGS) entry which is preliminary data.</text>
</comment>
<sequence length="475" mass="53219">SFMSGAEGESPARFNFLKEEESLLSLLYHLPVGEVSEAPLRGFADTPKPPGPPEEEEEDRAYSQNSTAMPPATAVTSPAVDSYNRTQYCKWPCECPKVTPTCPPGVSLLMDGCDCCKTCARQVGEVCNEADTCDYHKGLYLFTIHTAAQTRLDPSRTTVCCHVNTGCHDMVGTGCEHDGVIYRNGQSFKPSCKYQCVCVNGAIGCVALCTESQPPRVWCQTPRRVKVKGQCCEQWICDEPKRGRKTAPRHAVEALPNPPISFQLTEMQHSSQMSLKTSRRTKSNRRLQQFVAIIYFPHCVDPASPAETRSWHKNCITQTTSWSPCSKTCGRGLSMRISNANEQCELVKESRLCNLRPCEVDITKHIKPGKKCLNIYREEQPSNFTISGCTSKKQYRPKYCGICMDERCCIPYKSKTIDVDFECPNGTGFTWKMMWVQACFCNLSCKNPNDIFAELESYYGYPEVLEAVQHKLKGP</sequence>
<organism evidence="1 2">
    <name type="scientific">Scortum barcoo</name>
    <name type="common">barcoo grunter</name>
    <dbReference type="NCBI Taxonomy" id="214431"/>
    <lineage>
        <taxon>Eukaryota</taxon>
        <taxon>Metazoa</taxon>
        <taxon>Chordata</taxon>
        <taxon>Craniata</taxon>
        <taxon>Vertebrata</taxon>
        <taxon>Euteleostomi</taxon>
        <taxon>Actinopterygii</taxon>
        <taxon>Neopterygii</taxon>
        <taxon>Teleostei</taxon>
        <taxon>Neoteleostei</taxon>
        <taxon>Acanthomorphata</taxon>
        <taxon>Eupercaria</taxon>
        <taxon>Centrarchiformes</taxon>
        <taxon>Terapontoidei</taxon>
        <taxon>Terapontidae</taxon>
        <taxon>Scortum</taxon>
    </lineage>
</organism>
<name>A0ACB8VTG6_9TELE</name>
<evidence type="ECO:0000313" key="2">
    <source>
        <dbReference type="Proteomes" id="UP000831701"/>
    </source>
</evidence>
<keyword evidence="2" id="KW-1185">Reference proteome</keyword>
<dbReference type="Proteomes" id="UP000831701">
    <property type="component" value="Chromosome 18"/>
</dbReference>
<evidence type="ECO:0000313" key="1">
    <source>
        <dbReference type="EMBL" id="KAI3358528.1"/>
    </source>
</evidence>
<reference evidence="1" key="1">
    <citation type="submission" date="2022-04" db="EMBL/GenBank/DDBJ databases">
        <title>Jade perch genome.</title>
        <authorList>
            <person name="Chao B."/>
        </authorList>
    </citation>
    <scope>NUCLEOTIDE SEQUENCE</scope>
    <source>
        <strain evidence="1">CB-2022</strain>
    </source>
</reference>
<feature type="non-terminal residue" evidence="1">
    <location>
        <position position="1"/>
    </location>
</feature>